<dbReference type="PROSITE" id="PS50995">
    <property type="entry name" value="HTH_MARR_2"/>
    <property type="match status" value="1"/>
</dbReference>
<evidence type="ECO:0000313" key="5">
    <source>
        <dbReference type="EMBL" id="BBZ75590.1"/>
    </source>
</evidence>
<keyword evidence="6" id="KW-1185">Reference proteome</keyword>
<dbReference type="GO" id="GO:0003677">
    <property type="term" value="F:DNA binding"/>
    <property type="evidence" value="ECO:0007669"/>
    <property type="project" value="UniProtKB-KW"/>
</dbReference>
<dbReference type="SUPFAM" id="SSF46785">
    <property type="entry name" value="Winged helix' DNA-binding domain"/>
    <property type="match status" value="1"/>
</dbReference>
<keyword evidence="2 5" id="KW-0238">DNA-binding</keyword>
<dbReference type="Pfam" id="PF12802">
    <property type="entry name" value="MarR_2"/>
    <property type="match status" value="1"/>
</dbReference>
<protein>
    <submittedName>
        <fullName evidence="5">DNA-binding protein</fullName>
    </submittedName>
</protein>
<organism evidence="5 6">
    <name type="scientific">Mycolicibacterium anyangense</name>
    <dbReference type="NCBI Taxonomy" id="1431246"/>
    <lineage>
        <taxon>Bacteria</taxon>
        <taxon>Bacillati</taxon>
        <taxon>Actinomycetota</taxon>
        <taxon>Actinomycetes</taxon>
        <taxon>Mycobacteriales</taxon>
        <taxon>Mycobacteriaceae</taxon>
        <taxon>Mycolicibacterium</taxon>
    </lineage>
</organism>
<dbReference type="RefSeq" id="WP_163803174.1">
    <property type="nucleotide sequence ID" value="NZ_AP022620.1"/>
</dbReference>
<keyword evidence="1" id="KW-0805">Transcription regulation</keyword>
<dbReference type="PANTHER" id="PTHR33164">
    <property type="entry name" value="TRANSCRIPTIONAL REGULATOR, MARR FAMILY"/>
    <property type="match status" value="1"/>
</dbReference>
<dbReference type="InterPro" id="IPR000835">
    <property type="entry name" value="HTH_MarR-typ"/>
</dbReference>
<gene>
    <name evidence="5" type="ORF">MANY_09270</name>
</gene>
<dbReference type="GO" id="GO:0003700">
    <property type="term" value="F:DNA-binding transcription factor activity"/>
    <property type="evidence" value="ECO:0007669"/>
    <property type="project" value="InterPro"/>
</dbReference>
<dbReference type="InterPro" id="IPR036390">
    <property type="entry name" value="WH_DNA-bd_sf"/>
</dbReference>
<dbReference type="AlphaFoldDB" id="A0A6N4W134"/>
<evidence type="ECO:0000256" key="2">
    <source>
        <dbReference type="ARBA" id="ARBA00023125"/>
    </source>
</evidence>
<dbReference type="PANTHER" id="PTHR33164:SF99">
    <property type="entry name" value="MARR FAMILY REGULATORY PROTEIN"/>
    <property type="match status" value="1"/>
</dbReference>
<dbReference type="InterPro" id="IPR036388">
    <property type="entry name" value="WH-like_DNA-bd_sf"/>
</dbReference>
<evidence type="ECO:0000256" key="1">
    <source>
        <dbReference type="ARBA" id="ARBA00023015"/>
    </source>
</evidence>
<name>A0A6N4W134_9MYCO</name>
<feature type="domain" description="HTH marR-type" evidence="4">
    <location>
        <begin position="1"/>
        <end position="137"/>
    </location>
</feature>
<evidence type="ECO:0000256" key="3">
    <source>
        <dbReference type="ARBA" id="ARBA00023163"/>
    </source>
</evidence>
<dbReference type="InterPro" id="IPR039422">
    <property type="entry name" value="MarR/SlyA-like"/>
</dbReference>
<dbReference type="SMART" id="SM00347">
    <property type="entry name" value="HTH_MARR"/>
    <property type="match status" value="1"/>
</dbReference>
<reference evidence="5 6" key="1">
    <citation type="journal article" date="2019" name="Emerg. Microbes Infect.">
        <title>Comprehensive subspecies identification of 175 nontuberculous mycobacteria species based on 7547 genomic profiles.</title>
        <authorList>
            <person name="Matsumoto Y."/>
            <person name="Kinjo T."/>
            <person name="Motooka D."/>
            <person name="Nabeya D."/>
            <person name="Jung N."/>
            <person name="Uechi K."/>
            <person name="Horii T."/>
            <person name="Iida T."/>
            <person name="Fujita J."/>
            <person name="Nakamura S."/>
        </authorList>
    </citation>
    <scope>NUCLEOTIDE SEQUENCE [LARGE SCALE GENOMIC DNA]</scope>
    <source>
        <strain evidence="5 6">JCM 30275</strain>
    </source>
</reference>
<dbReference type="EMBL" id="AP022620">
    <property type="protein sequence ID" value="BBZ75590.1"/>
    <property type="molecule type" value="Genomic_DNA"/>
</dbReference>
<dbReference type="Gene3D" id="1.10.10.10">
    <property type="entry name" value="Winged helix-like DNA-binding domain superfamily/Winged helix DNA-binding domain"/>
    <property type="match status" value="1"/>
</dbReference>
<dbReference type="KEGG" id="many:MANY_09270"/>
<dbReference type="InterPro" id="IPR023187">
    <property type="entry name" value="Tscrpt_reg_MarR-type_CS"/>
</dbReference>
<proteinExistence type="predicted"/>
<dbReference type="PROSITE" id="PS01117">
    <property type="entry name" value="HTH_MARR_1"/>
    <property type="match status" value="1"/>
</dbReference>
<keyword evidence="3" id="KW-0804">Transcription</keyword>
<sequence>MVSPDLPAAVAAIHLIWMRTNHLLGEVLAEHGLTTSTFQALWALDPHAPPPSMKVMAERIYCNAPNLSFITNQLVDRGFVERRVDPNDRRSRVLVLTDKGRQARSAVVRVAVEQSPLGGLDNDDLHQLLALLSRALPTD</sequence>
<evidence type="ECO:0000313" key="6">
    <source>
        <dbReference type="Proteomes" id="UP000467249"/>
    </source>
</evidence>
<dbReference type="Proteomes" id="UP000467249">
    <property type="component" value="Chromosome"/>
</dbReference>
<dbReference type="GO" id="GO:0006950">
    <property type="term" value="P:response to stress"/>
    <property type="evidence" value="ECO:0007669"/>
    <property type="project" value="TreeGrafter"/>
</dbReference>
<evidence type="ECO:0000259" key="4">
    <source>
        <dbReference type="PROSITE" id="PS50995"/>
    </source>
</evidence>
<accession>A0A6N4W134</accession>